<accession>A0ABT6M2Z5</accession>
<keyword evidence="2" id="KW-1185">Reference proteome</keyword>
<dbReference type="Pfam" id="PF13031">
    <property type="entry name" value="DUF3892"/>
    <property type="match status" value="1"/>
</dbReference>
<dbReference type="InterPro" id="IPR024997">
    <property type="entry name" value="DUF3892"/>
</dbReference>
<evidence type="ECO:0008006" key="3">
    <source>
        <dbReference type="Google" id="ProtNLM"/>
    </source>
</evidence>
<dbReference type="InterPro" id="IPR013783">
    <property type="entry name" value="Ig-like_fold"/>
</dbReference>
<evidence type="ECO:0000313" key="1">
    <source>
        <dbReference type="EMBL" id="MDH6222868.1"/>
    </source>
</evidence>
<dbReference type="RefSeq" id="WP_280883449.1">
    <property type="nucleotide sequence ID" value="NZ_JARXVH010000047.1"/>
</dbReference>
<dbReference type="EMBL" id="JARXVH010000047">
    <property type="protein sequence ID" value="MDH6222868.1"/>
    <property type="molecule type" value="Genomic_DNA"/>
</dbReference>
<gene>
    <name evidence="1" type="ORF">M2283_010220</name>
</gene>
<reference evidence="1 2" key="1">
    <citation type="submission" date="2023-04" db="EMBL/GenBank/DDBJ databases">
        <title>Forest soil microbial communities from Buena Vista Peninsula, Colon Province, Panama.</title>
        <authorList>
            <person name="Bouskill N."/>
        </authorList>
    </citation>
    <scope>NUCLEOTIDE SEQUENCE [LARGE SCALE GENOMIC DNA]</scope>
    <source>
        <strain evidence="1 2">GGS1</strain>
    </source>
</reference>
<name>A0ABT6M2Z5_9ACTN</name>
<protein>
    <recommendedName>
        <fullName evidence="3">PKD domain-containing protein</fullName>
    </recommendedName>
</protein>
<organism evidence="1 2">
    <name type="scientific">Streptomyces pseudovenezuelae</name>
    <dbReference type="NCBI Taxonomy" id="67350"/>
    <lineage>
        <taxon>Bacteria</taxon>
        <taxon>Bacillati</taxon>
        <taxon>Actinomycetota</taxon>
        <taxon>Actinomycetes</taxon>
        <taxon>Kitasatosporales</taxon>
        <taxon>Streptomycetaceae</taxon>
        <taxon>Streptomyces</taxon>
        <taxon>Streptomyces aurantiacus group</taxon>
    </lineage>
</organism>
<dbReference type="Gene3D" id="2.60.40.10">
    <property type="entry name" value="Immunoglobulins"/>
    <property type="match status" value="1"/>
</dbReference>
<evidence type="ECO:0000313" key="2">
    <source>
        <dbReference type="Proteomes" id="UP001160499"/>
    </source>
</evidence>
<sequence length="562" mass="59852">MTARTVTFVWRDRRGRLIALGNENESWSPVATAEAVLHIRSRTHSYEVTAGGERAQVLAYRREGRWYLRTAPDDQSADNLDRLPLQPTGPAGAGVAGSFDIVITIGETALRELIDGMHASEIVQHQETLVSQGHFVKIVMSAPRLRPLPAPERDATSIGILTRVCCWASRTDSVSDPGFSAIAELSSRATVTVETVPGGTVRVGMAYTPLGSNAVQILKPLTAEQEQILRLALNRWLVDGRPGAQAMQLPPDLEAMSHVQLRFVDPGILQIGLSGQPLAPTATYPTPELSDWSVSLSRWQVAQAIYTSLADRFGGAPPPFGSDSLLIDANEDIYLTQLLVGLSDGVLLLTGTLRREATPVITAEFTARLGLSLESTGAVRAGDVDLDIDLVEWYAAAFDFFSGGSLTQAIKDGVVRALVGEGNGGPSSFFTTSLLTAIAQAGLNREIVVESQADRLEVRSSGLVVSGTLTVTRSAEVQVVLRALREQGSAQVILDATDSWAPGSTLVTARWSFGDGQTLNTGGPDLRLAVNHEYASGSHQAAVELVNQQGEAASGTVAVDVS</sequence>
<proteinExistence type="predicted"/>
<dbReference type="Proteomes" id="UP001160499">
    <property type="component" value="Unassembled WGS sequence"/>
</dbReference>
<dbReference type="CDD" id="cd00146">
    <property type="entry name" value="PKD"/>
    <property type="match status" value="1"/>
</dbReference>
<comment type="caution">
    <text evidence="1">The sequence shown here is derived from an EMBL/GenBank/DDBJ whole genome shotgun (WGS) entry which is preliminary data.</text>
</comment>